<dbReference type="InterPro" id="IPR045361">
    <property type="entry name" value="CIS_tube_prot_N"/>
</dbReference>
<evidence type="ECO:0000259" key="2">
    <source>
        <dbReference type="Pfam" id="PF19266"/>
    </source>
</evidence>
<accession>A0A2N5DAB4</accession>
<feature type="compositionally biased region" description="Pro residues" evidence="1">
    <location>
        <begin position="340"/>
        <end position="369"/>
    </location>
</feature>
<evidence type="ECO:0000256" key="1">
    <source>
        <dbReference type="SAM" id="MobiDB-lite"/>
    </source>
</evidence>
<evidence type="ECO:0000313" key="3">
    <source>
        <dbReference type="EMBL" id="PLR23008.1"/>
    </source>
</evidence>
<gene>
    <name evidence="3" type="ORF">SGCZBJ_16775</name>
</gene>
<feature type="domain" description="Contractile injection system tube protein N-terminal" evidence="2">
    <location>
        <begin position="5"/>
        <end position="176"/>
    </location>
</feature>
<dbReference type="Pfam" id="PF19266">
    <property type="entry name" value="CIS_tube"/>
    <property type="match status" value="1"/>
</dbReference>
<feature type="region of interest" description="Disordered" evidence="1">
    <location>
        <begin position="105"/>
        <end position="131"/>
    </location>
</feature>
<dbReference type="AlphaFoldDB" id="A0A2N5DAB4"/>
<keyword evidence="4" id="KW-1185">Reference proteome</keyword>
<feature type="region of interest" description="Disordered" evidence="1">
    <location>
        <begin position="331"/>
        <end position="427"/>
    </location>
</feature>
<dbReference type="EMBL" id="PJRS01000034">
    <property type="protein sequence ID" value="PLR23008.1"/>
    <property type="molecule type" value="Genomic_DNA"/>
</dbReference>
<evidence type="ECO:0000313" key="4">
    <source>
        <dbReference type="Proteomes" id="UP000234479"/>
    </source>
</evidence>
<proteinExistence type="predicted"/>
<organism evidence="3 4">
    <name type="scientific">Caulobacter zeae</name>
    <dbReference type="NCBI Taxonomy" id="2055137"/>
    <lineage>
        <taxon>Bacteria</taxon>
        <taxon>Pseudomonadati</taxon>
        <taxon>Pseudomonadota</taxon>
        <taxon>Alphaproteobacteria</taxon>
        <taxon>Caulobacterales</taxon>
        <taxon>Caulobacteraceae</taxon>
        <taxon>Caulobacter</taxon>
    </lineage>
</organism>
<reference evidence="3 4" key="1">
    <citation type="submission" date="2017-12" db="EMBL/GenBank/DDBJ databases">
        <title>The genome sequence of Caulobacter sp. 410.</title>
        <authorList>
            <person name="Gao J."/>
            <person name="Mao X."/>
            <person name="Sun J."/>
        </authorList>
    </citation>
    <scope>NUCLEOTIDE SEQUENCE [LARGE SCALE GENOMIC DNA]</scope>
    <source>
        <strain evidence="3 4">410</strain>
    </source>
</reference>
<dbReference type="RefSeq" id="WP_101719137.1">
    <property type="nucleotide sequence ID" value="NZ_PJRS01000034.1"/>
</dbReference>
<sequence length="427" mass="43465">MTAALKRAKLTPYNTAGTTLQADKVIKFDFNPETLTLKVTTGQQQDRGRRGRQQVQSVGASSATLAFEAIFDTTRPKDNDVVEDGDLNDDTALDVRRRTKPIADLLAAVPQPGGGSGKSSSGGGGGKTDKSPCRVQFQWGNILFDGVITSHQETFDFFAPSGVPLRSKVQLTLTEQNFNYVVDADDLSRATADPAPANAREAATAADADSLFDLDSGGLSLGFSASASLGLSLDASFSLSAQLGVSVDFGVSLDAGFSLDASAALDVFGSAALSATSGVSDVGQAGLGRLAPPVRAPAGATQPSSPWAPDGPKPGTSAAGLAKTVNALRASGAAGGQPGGPTPPGGASAPPPTALPVRGSPPPALPRAPMPIDGTVYSGARMTPQSIPDGRRRPSWEALPGRATTPLARAAPKHRSGGCGCRQCRGH</sequence>
<comment type="caution">
    <text evidence="3">The sequence shown here is derived from an EMBL/GenBank/DDBJ whole genome shotgun (WGS) entry which is preliminary data.</text>
</comment>
<protein>
    <recommendedName>
        <fullName evidence="2">Contractile injection system tube protein N-terminal domain-containing protein</fullName>
    </recommendedName>
</protein>
<name>A0A2N5DAB4_9CAUL</name>
<dbReference type="Proteomes" id="UP000234479">
    <property type="component" value="Unassembled WGS sequence"/>
</dbReference>
<dbReference type="OrthoDB" id="9815939at2"/>
<feature type="region of interest" description="Disordered" evidence="1">
    <location>
        <begin position="290"/>
        <end position="319"/>
    </location>
</feature>
<feature type="compositionally biased region" description="Gly residues" evidence="1">
    <location>
        <begin position="112"/>
        <end position="126"/>
    </location>
</feature>